<dbReference type="Proteomes" id="UP000830167">
    <property type="component" value="Chromosome"/>
</dbReference>
<protein>
    <submittedName>
        <fullName evidence="1">Uncharacterized protein</fullName>
    </submittedName>
</protein>
<keyword evidence="2" id="KW-1185">Reference proteome</keyword>
<evidence type="ECO:0000313" key="2">
    <source>
        <dbReference type="Proteomes" id="UP000830167"/>
    </source>
</evidence>
<dbReference type="RefSeq" id="WP_347437276.1">
    <property type="nucleotide sequence ID" value="NZ_CP089291.1"/>
</dbReference>
<sequence>MSSREQQLQSIWQQHLVKMPREKVDQVMKQFGLSKSMTKKLDDESARKAVFGILAKLDDQTLAGVSPFLSSI</sequence>
<evidence type="ECO:0000313" key="1">
    <source>
        <dbReference type="EMBL" id="UOF90577.1"/>
    </source>
</evidence>
<organism evidence="1 2">
    <name type="scientific">Fodinisporobacter ferrooxydans</name>
    <dbReference type="NCBI Taxonomy" id="2901836"/>
    <lineage>
        <taxon>Bacteria</taxon>
        <taxon>Bacillati</taxon>
        <taxon>Bacillota</taxon>
        <taxon>Bacilli</taxon>
        <taxon>Bacillales</taxon>
        <taxon>Alicyclobacillaceae</taxon>
        <taxon>Fodinisporobacter</taxon>
    </lineage>
</organism>
<proteinExistence type="predicted"/>
<gene>
    <name evidence="1" type="ORF">LSG31_22435</name>
</gene>
<accession>A0ABY4CMC4</accession>
<name>A0ABY4CMC4_9BACL</name>
<dbReference type="EMBL" id="CP089291">
    <property type="protein sequence ID" value="UOF90577.1"/>
    <property type="molecule type" value="Genomic_DNA"/>
</dbReference>
<reference evidence="1" key="1">
    <citation type="submission" date="2021-12" db="EMBL/GenBank/DDBJ databases">
        <title>Alicyclobacillaceae gen. nov., sp. nov., isolated from chalcocite enrichment system.</title>
        <authorList>
            <person name="Jiang Z."/>
        </authorList>
    </citation>
    <scope>NUCLEOTIDE SEQUENCE</scope>
    <source>
        <strain evidence="1">MYW30-H2</strain>
    </source>
</reference>